<dbReference type="EMBL" id="LR738855">
    <property type="protein sequence ID" value="VZH84164.1"/>
    <property type="molecule type" value="Genomic_DNA"/>
</dbReference>
<protein>
    <submittedName>
        <fullName evidence="1">Uncharacterized protein</fullName>
    </submittedName>
</protein>
<name>A0A6I8M9E3_9CORY</name>
<sequence length="95" mass="10996">MANNEGMCKHCGAAVLFVKDDRWHVFDAKPSEEGEWRIRSRWAANVAAEKTTVTRLAESKLRRARLMGEPLFRPHFQTCPANPRAKILQEKRRYG</sequence>
<dbReference type="RefSeq" id="WP_155871230.1">
    <property type="nucleotide sequence ID" value="NZ_LR738855.1"/>
</dbReference>
<reference evidence="1 2" key="1">
    <citation type="submission" date="2019-11" db="EMBL/GenBank/DDBJ databases">
        <authorList>
            <person name="Brisse S."/>
        </authorList>
    </citation>
    <scope>NUCLEOTIDE SEQUENCE [LARGE SCALE GENOMIC DNA]</scope>
    <source>
        <strain evidence="1">FRC0190</strain>
    </source>
</reference>
<dbReference type="KEGG" id="crf:FRC0190_00201"/>
<dbReference type="Proteomes" id="UP000423525">
    <property type="component" value="Chromosome"/>
</dbReference>
<dbReference type="AlphaFoldDB" id="A0A6I8M9E3"/>
<evidence type="ECO:0000313" key="1">
    <source>
        <dbReference type="EMBL" id="VZH84164.1"/>
    </source>
</evidence>
<organism evidence="1 2">
    <name type="scientific">Corynebacterium rouxii</name>
    <dbReference type="NCBI Taxonomy" id="2719119"/>
    <lineage>
        <taxon>Bacteria</taxon>
        <taxon>Bacillati</taxon>
        <taxon>Actinomycetota</taxon>
        <taxon>Actinomycetes</taxon>
        <taxon>Mycobacteriales</taxon>
        <taxon>Corynebacteriaceae</taxon>
        <taxon>Corynebacterium</taxon>
    </lineage>
</organism>
<evidence type="ECO:0000313" key="2">
    <source>
        <dbReference type="Proteomes" id="UP000423525"/>
    </source>
</evidence>
<gene>
    <name evidence="1" type="ORF">FRC0190_00201</name>
</gene>
<proteinExistence type="predicted"/>
<accession>A0A6I8M9E3</accession>